<dbReference type="Gene3D" id="2.170.16.10">
    <property type="entry name" value="Hedgehog/Intein (Hint) domain"/>
    <property type="match status" value="1"/>
</dbReference>
<evidence type="ECO:0000313" key="3">
    <source>
        <dbReference type="Proteomes" id="UP000193862"/>
    </source>
</evidence>
<dbReference type="OrthoDB" id="6305173at2"/>
<evidence type="ECO:0000259" key="1">
    <source>
        <dbReference type="Pfam" id="PF13403"/>
    </source>
</evidence>
<sequence length="364" mass="39214">METGSSGTFVIAWSQVELEGFVDASLSAVTIGASLRWRGAAICVDKKTDILVLSGAQETVALRGRAANSVHRINGRPFDGPSSGGSQEVQTHLMEDGFDVTDGVAQYSFFVIDRPDGDPLLMCHGAMPPVGAELWVVRSYLVPRARLLPEGQGFGQVSERATVCFTAGTQIETAQGSCAVEALRVGDLVQTADNGLQPVRWIGARKLSGARLFAMPWVRPVRLRQGALAGAFGNGGPQRDLLVSPDHRMVLRGAPARALFNESEVFVRAGDLVDGDRIQVDQSLTALTYVHLMFDAHAVVMANGCATESFHPEGADLRHLSQSARAALFDRFPQIAQDSWRYGPLARRALAPAEAALLRYGYVR</sequence>
<dbReference type="RefSeq" id="WP_085835220.1">
    <property type="nucleotide sequence ID" value="NZ_FWFS01000001.1"/>
</dbReference>
<evidence type="ECO:0000313" key="2">
    <source>
        <dbReference type="EMBL" id="SLN20101.1"/>
    </source>
</evidence>
<reference evidence="2 3" key="1">
    <citation type="submission" date="2017-03" db="EMBL/GenBank/DDBJ databases">
        <authorList>
            <person name="Afonso C.L."/>
            <person name="Miller P.J."/>
            <person name="Scott M.A."/>
            <person name="Spackman E."/>
            <person name="Goraichik I."/>
            <person name="Dimitrov K.M."/>
            <person name="Suarez D.L."/>
            <person name="Swayne D.E."/>
        </authorList>
    </citation>
    <scope>NUCLEOTIDE SEQUENCE [LARGE SCALE GENOMIC DNA]</scope>
    <source>
        <strain evidence="2 3">CECT 8620</strain>
    </source>
</reference>
<dbReference type="InterPro" id="IPR036844">
    <property type="entry name" value="Hint_dom_sf"/>
</dbReference>
<gene>
    <name evidence="2" type="ORF">AQS8620_00504</name>
</gene>
<keyword evidence="3" id="KW-1185">Reference proteome</keyword>
<name>A0A1Y5RMX4_9RHOB</name>
<dbReference type="Pfam" id="PF13403">
    <property type="entry name" value="Hint_2"/>
    <property type="match status" value="1"/>
</dbReference>
<accession>A0A1Y5RMX4</accession>
<organism evidence="2 3">
    <name type="scientific">Aquimixticola soesokkakensis</name>
    <dbReference type="NCBI Taxonomy" id="1519096"/>
    <lineage>
        <taxon>Bacteria</taxon>
        <taxon>Pseudomonadati</taxon>
        <taxon>Pseudomonadota</taxon>
        <taxon>Alphaproteobacteria</taxon>
        <taxon>Rhodobacterales</taxon>
        <taxon>Paracoccaceae</taxon>
        <taxon>Aquimixticola</taxon>
    </lineage>
</organism>
<dbReference type="SUPFAM" id="SSF51294">
    <property type="entry name" value="Hedgehog/intein (Hint) domain"/>
    <property type="match status" value="1"/>
</dbReference>
<feature type="domain" description="Hedgehog/Intein (Hint)" evidence="1">
    <location>
        <begin position="163"/>
        <end position="313"/>
    </location>
</feature>
<proteinExistence type="predicted"/>
<dbReference type="Proteomes" id="UP000193862">
    <property type="component" value="Unassembled WGS sequence"/>
</dbReference>
<dbReference type="InterPro" id="IPR028992">
    <property type="entry name" value="Hedgehog/Intein_dom"/>
</dbReference>
<dbReference type="EMBL" id="FWFS01000001">
    <property type="protein sequence ID" value="SLN20101.1"/>
    <property type="molecule type" value="Genomic_DNA"/>
</dbReference>
<dbReference type="AlphaFoldDB" id="A0A1Y5RMX4"/>
<protein>
    <recommendedName>
        <fullName evidence="1">Hedgehog/Intein (Hint) domain-containing protein</fullName>
    </recommendedName>
</protein>